<keyword evidence="4" id="KW-0902">Two-component regulatory system</keyword>
<dbReference type="InterPro" id="IPR018060">
    <property type="entry name" value="HTH_AraC"/>
</dbReference>
<dbReference type="Pfam" id="PF12833">
    <property type="entry name" value="HTH_18"/>
    <property type="match status" value="1"/>
</dbReference>
<evidence type="ECO:0000256" key="1">
    <source>
        <dbReference type="ARBA" id="ARBA00004496"/>
    </source>
</evidence>
<comment type="caution">
    <text evidence="11">The sequence shown here is derived from an EMBL/GenBank/DDBJ whole genome shotgun (WGS) entry which is preliminary data.</text>
</comment>
<proteinExistence type="predicted"/>
<keyword evidence="3 8" id="KW-0597">Phosphoprotein</keyword>
<feature type="domain" description="HTH araC/xylS-type" evidence="9">
    <location>
        <begin position="415"/>
        <end position="517"/>
    </location>
</feature>
<evidence type="ECO:0000259" key="10">
    <source>
        <dbReference type="PROSITE" id="PS50110"/>
    </source>
</evidence>
<feature type="domain" description="Response regulatory" evidence="10">
    <location>
        <begin position="3"/>
        <end position="120"/>
    </location>
</feature>
<dbReference type="Gene3D" id="3.40.50.2300">
    <property type="match status" value="1"/>
</dbReference>
<dbReference type="PANTHER" id="PTHR42713">
    <property type="entry name" value="HISTIDINE KINASE-RELATED"/>
    <property type="match status" value="1"/>
</dbReference>
<dbReference type="RefSeq" id="WP_183560816.1">
    <property type="nucleotide sequence ID" value="NZ_CBCSLB010000011.1"/>
</dbReference>
<dbReference type="Gene3D" id="1.10.10.60">
    <property type="entry name" value="Homeodomain-like"/>
    <property type="match status" value="2"/>
</dbReference>
<dbReference type="SMART" id="SM00342">
    <property type="entry name" value="HTH_ARAC"/>
    <property type="match status" value="1"/>
</dbReference>
<dbReference type="InterPro" id="IPR001789">
    <property type="entry name" value="Sig_transdc_resp-reg_receiver"/>
</dbReference>
<keyword evidence="12" id="KW-1185">Reference proteome</keyword>
<evidence type="ECO:0000256" key="6">
    <source>
        <dbReference type="ARBA" id="ARBA00023125"/>
    </source>
</evidence>
<comment type="subcellular location">
    <subcellularLocation>
        <location evidence="1">Cytoplasm</location>
    </subcellularLocation>
</comment>
<dbReference type="InterPro" id="IPR051552">
    <property type="entry name" value="HptR"/>
</dbReference>
<keyword evidence="5" id="KW-0805">Transcription regulation</keyword>
<dbReference type="InterPro" id="IPR011006">
    <property type="entry name" value="CheY-like_superfamily"/>
</dbReference>
<dbReference type="GO" id="GO:0003700">
    <property type="term" value="F:DNA-binding transcription factor activity"/>
    <property type="evidence" value="ECO:0007669"/>
    <property type="project" value="InterPro"/>
</dbReference>
<evidence type="ECO:0000256" key="4">
    <source>
        <dbReference type="ARBA" id="ARBA00023012"/>
    </source>
</evidence>
<dbReference type="GO" id="GO:0000160">
    <property type="term" value="P:phosphorelay signal transduction system"/>
    <property type="evidence" value="ECO:0007669"/>
    <property type="project" value="UniProtKB-KW"/>
</dbReference>
<dbReference type="PANTHER" id="PTHR42713:SF3">
    <property type="entry name" value="TRANSCRIPTIONAL REGULATORY PROTEIN HPTR"/>
    <property type="match status" value="1"/>
</dbReference>
<keyword evidence="6" id="KW-0238">DNA-binding</keyword>
<evidence type="ECO:0000256" key="2">
    <source>
        <dbReference type="ARBA" id="ARBA00022490"/>
    </source>
</evidence>
<evidence type="ECO:0000256" key="7">
    <source>
        <dbReference type="ARBA" id="ARBA00023163"/>
    </source>
</evidence>
<dbReference type="GO" id="GO:0005737">
    <property type="term" value="C:cytoplasm"/>
    <property type="evidence" value="ECO:0007669"/>
    <property type="project" value="UniProtKB-SubCell"/>
</dbReference>
<dbReference type="SMART" id="SM00448">
    <property type="entry name" value="REC"/>
    <property type="match status" value="1"/>
</dbReference>
<dbReference type="InterPro" id="IPR009057">
    <property type="entry name" value="Homeodomain-like_sf"/>
</dbReference>
<sequence>MYKVLLVDDERIIVEGISLTVKWEEYQSELAGTARNGLEAMAFIESHMPDIVISDIKMPGMNGLQLVEKVHEKYPHIAFILLSGFSEFDYARTAMQFGVKHYLLKPCNENTITDALTEVIAELEEQQSQQTFMTNIQKELSKVLPHAKEQFLKELVTNKTFGQRDWDDFGNLFHITVENDKVQLLLFQLEGKFEFEHMFAVKNIAQDVLGKSIVLLSTTIGKHVLLLIKEISDKDILFPMLIAIKQTFSTYYKLDATVAVSDAGPITDARKMYRETLECLNYQFYLGEGSIITQMDVERGDDNILNTFIYDEEPLCMHVKSGDWAFVQSELQHYFSLLADSRMDTHISKSYVIPLYISIVRQGRPEEINDYLTQITRFDSYCTLRTIEQFVTESAEKICMQNYHTHSKKHSLIIHKMISVIEEQISNPDLSLNWVASEILYMNADYLGKLFKKETGEKFSNYVVRLRMERAMVEIEMTGDVKVFELAEKFGFGDNPQYFSQVFKKHTGFTPSEFKRSP</sequence>
<dbReference type="Proteomes" id="UP000518605">
    <property type="component" value="Unassembled WGS sequence"/>
</dbReference>
<dbReference type="SUPFAM" id="SSF46689">
    <property type="entry name" value="Homeodomain-like"/>
    <property type="match status" value="1"/>
</dbReference>
<keyword evidence="2" id="KW-0963">Cytoplasm</keyword>
<dbReference type="PROSITE" id="PS50110">
    <property type="entry name" value="RESPONSE_REGULATORY"/>
    <property type="match status" value="1"/>
</dbReference>
<dbReference type="GO" id="GO:0043565">
    <property type="term" value="F:sequence-specific DNA binding"/>
    <property type="evidence" value="ECO:0007669"/>
    <property type="project" value="InterPro"/>
</dbReference>
<protein>
    <submittedName>
        <fullName evidence="11">Two-component system response regulator YesN</fullName>
    </submittedName>
</protein>
<organism evidence="11 12">
    <name type="scientific">Paenibacillus endophyticus</name>
    <dbReference type="NCBI Taxonomy" id="1294268"/>
    <lineage>
        <taxon>Bacteria</taxon>
        <taxon>Bacillati</taxon>
        <taxon>Bacillota</taxon>
        <taxon>Bacilli</taxon>
        <taxon>Bacillales</taxon>
        <taxon>Paenibacillaceae</taxon>
        <taxon>Paenibacillus</taxon>
    </lineage>
</organism>
<evidence type="ECO:0000256" key="8">
    <source>
        <dbReference type="PROSITE-ProRule" id="PRU00169"/>
    </source>
</evidence>
<dbReference type="EMBL" id="JACHXW010000004">
    <property type="protein sequence ID" value="MBB3151643.1"/>
    <property type="molecule type" value="Genomic_DNA"/>
</dbReference>
<feature type="modified residue" description="4-aspartylphosphate" evidence="8">
    <location>
        <position position="55"/>
    </location>
</feature>
<keyword evidence="7" id="KW-0804">Transcription</keyword>
<evidence type="ECO:0000313" key="11">
    <source>
        <dbReference type="EMBL" id="MBB3151643.1"/>
    </source>
</evidence>
<evidence type="ECO:0000256" key="5">
    <source>
        <dbReference type="ARBA" id="ARBA00023015"/>
    </source>
</evidence>
<accession>A0A7W5G9U3</accession>
<dbReference type="PROSITE" id="PS01124">
    <property type="entry name" value="HTH_ARAC_FAMILY_2"/>
    <property type="match status" value="1"/>
</dbReference>
<evidence type="ECO:0000256" key="3">
    <source>
        <dbReference type="ARBA" id="ARBA00022553"/>
    </source>
</evidence>
<dbReference type="CDD" id="cd17536">
    <property type="entry name" value="REC_YesN-like"/>
    <property type="match status" value="1"/>
</dbReference>
<dbReference type="Pfam" id="PF00072">
    <property type="entry name" value="Response_reg"/>
    <property type="match status" value="1"/>
</dbReference>
<reference evidence="11 12" key="1">
    <citation type="submission" date="2020-08" db="EMBL/GenBank/DDBJ databases">
        <title>Genomic Encyclopedia of Type Strains, Phase III (KMG-III): the genomes of soil and plant-associated and newly described type strains.</title>
        <authorList>
            <person name="Whitman W."/>
        </authorList>
    </citation>
    <scope>NUCLEOTIDE SEQUENCE [LARGE SCALE GENOMIC DNA]</scope>
    <source>
        <strain evidence="11 12">CECT 8234</strain>
    </source>
</reference>
<evidence type="ECO:0000313" key="12">
    <source>
        <dbReference type="Proteomes" id="UP000518605"/>
    </source>
</evidence>
<evidence type="ECO:0000259" key="9">
    <source>
        <dbReference type="PROSITE" id="PS01124"/>
    </source>
</evidence>
<name>A0A7W5G9U3_9BACL</name>
<dbReference type="AlphaFoldDB" id="A0A7W5G9U3"/>
<gene>
    <name evidence="11" type="ORF">FHS16_001689</name>
</gene>
<dbReference type="SUPFAM" id="SSF52172">
    <property type="entry name" value="CheY-like"/>
    <property type="match status" value="1"/>
</dbReference>